<dbReference type="PANTHER" id="PTHR43584:SF8">
    <property type="entry name" value="N-ACETYLMURAMATE ALPHA-1-PHOSPHATE URIDYLYLTRANSFERASE"/>
    <property type="match status" value="1"/>
</dbReference>
<keyword evidence="1 4" id="KW-0808">Transferase</keyword>
<reference evidence="4 5" key="1">
    <citation type="journal article" date="2019" name="Nat. Microbiol.">
        <title>Mediterranean grassland soil C-N compound turnover is dependent on rainfall and depth, and is mediated by genomically divergent microorganisms.</title>
        <authorList>
            <person name="Diamond S."/>
            <person name="Andeer P.F."/>
            <person name="Li Z."/>
            <person name="Crits-Christoph A."/>
            <person name="Burstein D."/>
            <person name="Anantharaman K."/>
            <person name="Lane K.R."/>
            <person name="Thomas B.C."/>
            <person name="Pan C."/>
            <person name="Northen T.R."/>
            <person name="Banfield J.F."/>
        </authorList>
    </citation>
    <scope>NUCLEOTIDE SEQUENCE [LARGE SCALE GENOMIC DNA]</scope>
    <source>
        <strain evidence="4">NP_3</strain>
    </source>
</reference>
<dbReference type="GO" id="GO:0016779">
    <property type="term" value="F:nucleotidyltransferase activity"/>
    <property type="evidence" value="ECO:0007669"/>
    <property type="project" value="UniProtKB-KW"/>
</dbReference>
<comment type="caution">
    <text evidence="4">The sequence shown here is derived from an EMBL/GenBank/DDBJ whole genome shotgun (WGS) entry which is preliminary data.</text>
</comment>
<dbReference type="EMBL" id="VBAK01000103">
    <property type="protein sequence ID" value="TMI91171.1"/>
    <property type="molecule type" value="Genomic_DNA"/>
</dbReference>
<gene>
    <name evidence="4" type="ORF">E6H00_04720</name>
</gene>
<dbReference type="InterPro" id="IPR005835">
    <property type="entry name" value="NTP_transferase_dom"/>
</dbReference>
<sequence>MNAIIPVAGRGKRLRPHTHTQPKVLMNVAGKPILAYILDQLKALGVEEIVLVVGYLAEKIEEYVRDCYEFRAHFVHQDEAMGNGHAVYLAREHLNRPTLIVFGDTVVKGDLRAATALPHSAIGVHRVPDPRAFGVVEVNSNGIVKHLWEKPEDPPSDLAAVGVYMIQRPAPFREALERLVDGRRMVRGEYWLADALQMMIDSGEKLQTFPIDQWYDCGTPEALLRANRALLGDAPPAPQRIPGSVIIPPSAIAATAVVEGSVLGPYVTVADGARVTNAVIKESIINANARVDSVLLEHSIIGDNASVTGQRGRINLGDSSEIEIS</sequence>
<dbReference type="AlphaFoldDB" id="A0A537K5X4"/>
<evidence type="ECO:0000256" key="2">
    <source>
        <dbReference type="ARBA" id="ARBA00022695"/>
    </source>
</evidence>
<dbReference type="Proteomes" id="UP000318509">
    <property type="component" value="Unassembled WGS sequence"/>
</dbReference>
<dbReference type="SUPFAM" id="SSF53448">
    <property type="entry name" value="Nucleotide-diphospho-sugar transferases"/>
    <property type="match status" value="1"/>
</dbReference>
<accession>A0A537K5X4</accession>
<proteinExistence type="predicted"/>
<keyword evidence="2" id="KW-0548">Nucleotidyltransferase</keyword>
<dbReference type="CDD" id="cd04181">
    <property type="entry name" value="NTP_transferase"/>
    <property type="match status" value="1"/>
</dbReference>
<evidence type="ECO:0000259" key="3">
    <source>
        <dbReference type="Pfam" id="PF00483"/>
    </source>
</evidence>
<dbReference type="Gene3D" id="2.160.10.10">
    <property type="entry name" value="Hexapeptide repeat proteins"/>
    <property type="match status" value="1"/>
</dbReference>
<evidence type="ECO:0000256" key="1">
    <source>
        <dbReference type="ARBA" id="ARBA00022679"/>
    </source>
</evidence>
<dbReference type="Pfam" id="PF00483">
    <property type="entry name" value="NTP_transferase"/>
    <property type="match status" value="1"/>
</dbReference>
<dbReference type="Gene3D" id="3.90.550.10">
    <property type="entry name" value="Spore Coat Polysaccharide Biosynthesis Protein SpsA, Chain A"/>
    <property type="match status" value="1"/>
</dbReference>
<name>A0A537K5X4_9BACT</name>
<dbReference type="InterPro" id="IPR050065">
    <property type="entry name" value="GlmU-like"/>
</dbReference>
<dbReference type="InterPro" id="IPR029044">
    <property type="entry name" value="Nucleotide-diphossugar_trans"/>
</dbReference>
<organism evidence="4 5">
    <name type="scientific">Candidatus Segetimicrobium genomatis</name>
    <dbReference type="NCBI Taxonomy" id="2569760"/>
    <lineage>
        <taxon>Bacteria</taxon>
        <taxon>Bacillati</taxon>
        <taxon>Candidatus Sysuimicrobiota</taxon>
        <taxon>Candidatus Sysuimicrobiia</taxon>
        <taxon>Candidatus Sysuimicrobiales</taxon>
        <taxon>Candidatus Segetimicrobiaceae</taxon>
        <taxon>Candidatus Segetimicrobium</taxon>
    </lineage>
</organism>
<protein>
    <submittedName>
        <fullName evidence="4">Nucleotidyl transferase</fullName>
    </submittedName>
</protein>
<dbReference type="PANTHER" id="PTHR43584">
    <property type="entry name" value="NUCLEOTIDYL TRANSFERASE"/>
    <property type="match status" value="1"/>
</dbReference>
<evidence type="ECO:0000313" key="4">
    <source>
        <dbReference type="EMBL" id="TMI91171.1"/>
    </source>
</evidence>
<feature type="domain" description="Nucleotidyl transferase" evidence="3">
    <location>
        <begin position="3"/>
        <end position="230"/>
    </location>
</feature>
<evidence type="ECO:0000313" key="5">
    <source>
        <dbReference type="Proteomes" id="UP000318509"/>
    </source>
</evidence>